<reference evidence="1 2" key="1">
    <citation type="submission" date="2018-11" db="EMBL/GenBank/DDBJ databases">
        <authorList>
            <consortium name="Pathogen Informatics"/>
        </authorList>
    </citation>
    <scope>NUCLEOTIDE SEQUENCE [LARGE SCALE GENOMIC DNA]</scope>
</reference>
<proteinExistence type="predicted"/>
<gene>
    <name evidence="1" type="ORF">DILT_LOCUS19418</name>
</gene>
<evidence type="ECO:0000313" key="2">
    <source>
        <dbReference type="Proteomes" id="UP000281553"/>
    </source>
</evidence>
<dbReference type="AlphaFoldDB" id="A0A3P7RNQ3"/>
<dbReference type="EMBL" id="UYRU01112839">
    <property type="protein sequence ID" value="VDN44736.1"/>
    <property type="molecule type" value="Genomic_DNA"/>
</dbReference>
<name>A0A3P7RNQ3_DIBLA</name>
<sequence length="72" mass="8086">MYSNQYLTDEQSTDDWALDSSATLLAAESKRPVDGYGAQGAGRFDIGRVSVERRPPFNAINMDETRHNYDDV</sequence>
<keyword evidence="2" id="KW-1185">Reference proteome</keyword>
<accession>A0A3P7RNQ3</accession>
<dbReference type="Proteomes" id="UP000281553">
    <property type="component" value="Unassembled WGS sequence"/>
</dbReference>
<evidence type="ECO:0000313" key="1">
    <source>
        <dbReference type="EMBL" id="VDN44736.1"/>
    </source>
</evidence>
<organism evidence="1 2">
    <name type="scientific">Dibothriocephalus latus</name>
    <name type="common">Fish tapeworm</name>
    <name type="synonym">Diphyllobothrium latum</name>
    <dbReference type="NCBI Taxonomy" id="60516"/>
    <lineage>
        <taxon>Eukaryota</taxon>
        <taxon>Metazoa</taxon>
        <taxon>Spiralia</taxon>
        <taxon>Lophotrochozoa</taxon>
        <taxon>Platyhelminthes</taxon>
        <taxon>Cestoda</taxon>
        <taxon>Eucestoda</taxon>
        <taxon>Diphyllobothriidea</taxon>
        <taxon>Diphyllobothriidae</taxon>
        <taxon>Dibothriocephalus</taxon>
    </lineage>
</organism>
<protein>
    <submittedName>
        <fullName evidence="1">Uncharacterized protein</fullName>
    </submittedName>
</protein>